<evidence type="ECO:0000256" key="1">
    <source>
        <dbReference type="SAM" id="SignalP"/>
    </source>
</evidence>
<dbReference type="AlphaFoldDB" id="B4KEB1"/>
<organism evidence="2 3">
    <name type="scientific">Drosophila mojavensis</name>
    <name type="common">Fruit fly</name>
    <dbReference type="NCBI Taxonomy" id="7230"/>
    <lineage>
        <taxon>Eukaryota</taxon>
        <taxon>Metazoa</taxon>
        <taxon>Ecdysozoa</taxon>
        <taxon>Arthropoda</taxon>
        <taxon>Hexapoda</taxon>
        <taxon>Insecta</taxon>
        <taxon>Pterygota</taxon>
        <taxon>Neoptera</taxon>
        <taxon>Endopterygota</taxon>
        <taxon>Diptera</taxon>
        <taxon>Brachycera</taxon>
        <taxon>Muscomorpha</taxon>
        <taxon>Ephydroidea</taxon>
        <taxon>Drosophilidae</taxon>
        <taxon>Drosophila</taxon>
    </lineage>
</organism>
<name>B4KEB1_DROMO</name>
<keyword evidence="3" id="KW-1185">Reference proteome</keyword>
<sequence length="153" mass="16955">MGVFRIRVFILYIYFCCSFLYSVPNVSGQDNKCFNCTELVNCKASQYFLKYVDSADKNKVVLKTPADKADPILEKCLDEGFRINDTLKGTLCSGSTDGLCHAIGQATGSQSVLFSHCGNCYKECDCYNQNGIDRTEGAIILTMSLAAFYTLIQ</sequence>
<feature type="signal peptide" evidence="1">
    <location>
        <begin position="1"/>
        <end position="28"/>
    </location>
</feature>
<evidence type="ECO:0000313" key="2">
    <source>
        <dbReference type="EMBL" id="EDW11856.2"/>
    </source>
</evidence>
<feature type="chain" id="PRO_5006456466" description="DUF753 domain-containing protein" evidence="1">
    <location>
        <begin position="29"/>
        <end position="153"/>
    </location>
</feature>
<dbReference type="EMBL" id="CH933807">
    <property type="protein sequence ID" value="EDW11856.2"/>
    <property type="molecule type" value="Genomic_DNA"/>
</dbReference>
<proteinExistence type="predicted"/>
<evidence type="ECO:0000313" key="3">
    <source>
        <dbReference type="Proteomes" id="UP000009192"/>
    </source>
</evidence>
<dbReference type="HOGENOM" id="CLU_1808201_0_0_1"/>
<accession>B4KEB1</accession>
<dbReference type="Proteomes" id="UP000009192">
    <property type="component" value="Unassembled WGS sequence"/>
</dbReference>
<dbReference type="KEGG" id="dmo:Dmoj_GI17376"/>
<keyword evidence="1" id="KW-0732">Signal</keyword>
<evidence type="ECO:0008006" key="4">
    <source>
        <dbReference type="Google" id="ProtNLM"/>
    </source>
</evidence>
<dbReference type="InParanoid" id="B4KEB1"/>
<gene>
    <name evidence="2" type="primary">Dmoj\GI17376</name>
    <name evidence="2" type="ORF">Dmoj_GI17376</name>
</gene>
<protein>
    <recommendedName>
        <fullName evidence="4">DUF753 domain-containing protein</fullName>
    </recommendedName>
</protein>
<reference evidence="2 3" key="1">
    <citation type="journal article" date="2007" name="Nature">
        <title>Evolution of genes and genomes on the Drosophila phylogeny.</title>
        <authorList>
            <consortium name="Drosophila 12 Genomes Consortium"/>
            <person name="Clark A.G."/>
            <person name="Eisen M.B."/>
            <person name="Smith D.R."/>
            <person name="Bergman C.M."/>
            <person name="Oliver B."/>
            <person name="Markow T.A."/>
            <person name="Kaufman T.C."/>
            <person name="Kellis M."/>
            <person name="Gelbart W."/>
            <person name="Iyer V.N."/>
            <person name="Pollard D.A."/>
            <person name="Sackton T.B."/>
            <person name="Larracuente A.M."/>
            <person name="Singh N.D."/>
            <person name="Abad J.P."/>
            <person name="Abt D.N."/>
            <person name="Adryan B."/>
            <person name="Aguade M."/>
            <person name="Akashi H."/>
            <person name="Anderson W.W."/>
            <person name="Aquadro C.F."/>
            <person name="Ardell D.H."/>
            <person name="Arguello R."/>
            <person name="Artieri C.G."/>
            <person name="Barbash D.A."/>
            <person name="Barker D."/>
            <person name="Barsanti P."/>
            <person name="Batterham P."/>
            <person name="Batzoglou S."/>
            <person name="Begun D."/>
            <person name="Bhutkar A."/>
            <person name="Blanco E."/>
            <person name="Bosak S.A."/>
            <person name="Bradley R.K."/>
            <person name="Brand A.D."/>
            <person name="Brent M.R."/>
            <person name="Brooks A.N."/>
            <person name="Brown R.H."/>
            <person name="Butlin R.K."/>
            <person name="Caggese C."/>
            <person name="Calvi B.R."/>
            <person name="Bernardo de Carvalho A."/>
            <person name="Caspi A."/>
            <person name="Castrezana S."/>
            <person name="Celniker S.E."/>
            <person name="Chang J.L."/>
            <person name="Chapple C."/>
            <person name="Chatterji S."/>
            <person name="Chinwalla A."/>
            <person name="Civetta A."/>
            <person name="Clifton S.W."/>
            <person name="Comeron J.M."/>
            <person name="Costello J.C."/>
            <person name="Coyne J.A."/>
            <person name="Daub J."/>
            <person name="David R.G."/>
            <person name="Delcher A.L."/>
            <person name="Delehaunty K."/>
            <person name="Do C.B."/>
            <person name="Ebling H."/>
            <person name="Edwards K."/>
            <person name="Eickbush T."/>
            <person name="Evans J.D."/>
            <person name="Filipski A."/>
            <person name="Findeiss S."/>
            <person name="Freyhult E."/>
            <person name="Fulton L."/>
            <person name="Fulton R."/>
            <person name="Garcia A.C."/>
            <person name="Gardiner A."/>
            <person name="Garfield D.A."/>
            <person name="Garvin B.E."/>
            <person name="Gibson G."/>
            <person name="Gilbert D."/>
            <person name="Gnerre S."/>
            <person name="Godfrey J."/>
            <person name="Good R."/>
            <person name="Gotea V."/>
            <person name="Gravely B."/>
            <person name="Greenberg A.J."/>
            <person name="Griffiths-Jones S."/>
            <person name="Gross S."/>
            <person name="Guigo R."/>
            <person name="Gustafson E.A."/>
            <person name="Haerty W."/>
            <person name="Hahn M.W."/>
            <person name="Halligan D.L."/>
            <person name="Halpern A.L."/>
            <person name="Halter G.M."/>
            <person name="Han M.V."/>
            <person name="Heger A."/>
            <person name="Hillier L."/>
            <person name="Hinrichs A.S."/>
            <person name="Holmes I."/>
            <person name="Hoskins R.A."/>
            <person name="Hubisz M.J."/>
            <person name="Hultmark D."/>
            <person name="Huntley M.A."/>
            <person name="Jaffe D.B."/>
            <person name="Jagadeeshan S."/>
            <person name="Jeck W.R."/>
            <person name="Johnson J."/>
            <person name="Jones C.D."/>
            <person name="Jordan W.C."/>
            <person name="Karpen G.H."/>
            <person name="Kataoka E."/>
            <person name="Keightley P.D."/>
            <person name="Kheradpour P."/>
            <person name="Kirkness E.F."/>
            <person name="Koerich L.B."/>
            <person name="Kristiansen K."/>
            <person name="Kudrna D."/>
            <person name="Kulathinal R.J."/>
            <person name="Kumar S."/>
            <person name="Kwok R."/>
            <person name="Lander E."/>
            <person name="Langley C.H."/>
            <person name="Lapoint R."/>
            <person name="Lazzaro B.P."/>
            <person name="Lee S.J."/>
            <person name="Levesque L."/>
            <person name="Li R."/>
            <person name="Lin C.F."/>
            <person name="Lin M.F."/>
            <person name="Lindblad-Toh K."/>
            <person name="Llopart A."/>
            <person name="Long M."/>
            <person name="Low L."/>
            <person name="Lozovsky E."/>
            <person name="Lu J."/>
            <person name="Luo M."/>
            <person name="Machado C.A."/>
            <person name="Makalowski W."/>
            <person name="Marzo M."/>
            <person name="Matsuda M."/>
            <person name="Matzkin L."/>
            <person name="McAllister B."/>
            <person name="McBride C.S."/>
            <person name="McKernan B."/>
            <person name="McKernan K."/>
            <person name="Mendez-Lago M."/>
            <person name="Minx P."/>
            <person name="Mollenhauer M.U."/>
            <person name="Montooth K."/>
            <person name="Mount S.M."/>
            <person name="Mu X."/>
            <person name="Myers E."/>
            <person name="Negre B."/>
            <person name="Newfeld S."/>
            <person name="Nielsen R."/>
            <person name="Noor M.A."/>
            <person name="O'Grady P."/>
            <person name="Pachter L."/>
            <person name="Papaceit M."/>
            <person name="Parisi M.J."/>
            <person name="Parisi M."/>
            <person name="Parts L."/>
            <person name="Pedersen J.S."/>
            <person name="Pesole G."/>
            <person name="Phillippy A.M."/>
            <person name="Ponting C.P."/>
            <person name="Pop M."/>
            <person name="Porcelli D."/>
            <person name="Powell J.R."/>
            <person name="Prohaska S."/>
            <person name="Pruitt K."/>
            <person name="Puig M."/>
            <person name="Quesneville H."/>
            <person name="Ram K.R."/>
            <person name="Rand D."/>
            <person name="Rasmussen M.D."/>
            <person name="Reed L.K."/>
            <person name="Reenan R."/>
            <person name="Reily A."/>
            <person name="Remington K.A."/>
            <person name="Rieger T.T."/>
            <person name="Ritchie M.G."/>
            <person name="Robin C."/>
            <person name="Rogers Y.H."/>
            <person name="Rohde C."/>
            <person name="Rozas J."/>
            <person name="Rubenfield M.J."/>
            <person name="Ruiz A."/>
            <person name="Russo S."/>
            <person name="Salzberg S.L."/>
            <person name="Sanchez-Gracia A."/>
            <person name="Saranga D.J."/>
            <person name="Sato H."/>
            <person name="Schaeffer S.W."/>
            <person name="Schatz M.C."/>
            <person name="Schlenke T."/>
            <person name="Schwartz R."/>
            <person name="Segarra C."/>
            <person name="Singh R.S."/>
            <person name="Sirot L."/>
            <person name="Sirota M."/>
            <person name="Sisneros N.B."/>
            <person name="Smith C.D."/>
            <person name="Smith T.F."/>
            <person name="Spieth J."/>
            <person name="Stage D.E."/>
            <person name="Stark A."/>
            <person name="Stephan W."/>
            <person name="Strausberg R.L."/>
            <person name="Strempel S."/>
            <person name="Sturgill D."/>
            <person name="Sutton G."/>
            <person name="Sutton G.G."/>
            <person name="Tao W."/>
            <person name="Teichmann S."/>
            <person name="Tobari Y.N."/>
            <person name="Tomimura Y."/>
            <person name="Tsolas J.M."/>
            <person name="Valente V.L."/>
            <person name="Venter E."/>
            <person name="Venter J.C."/>
            <person name="Vicario S."/>
            <person name="Vieira F.G."/>
            <person name="Vilella A.J."/>
            <person name="Villasante A."/>
            <person name="Walenz B."/>
            <person name="Wang J."/>
            <person name="Wasserman M."/>
            <person name="Watts T."/>
            <person name="Wilson D."/>
            <person name="Wilson R.K."/>
            <person name="Wing R.A."/>
            <person name="Wolfner M.F."/>
            <person name="Wong A."/>
            <person name="Wong G.K."/>
            <person name="Wu C.I."/>
            <person name="Wu G."/>
            <person name="Yamamoto D."/>
            <person name="Yang H.P."/>
            <person name="Yang S.P."/>
            <person name="Yorke J.A."/>
            <person name="Yoshida K."/>
            <person name="Zdobnov E."/>
            <person name="Zhang P."/>
            <person name="Zhang Y."/>
            <person name="Zimin A.V."/>
            <person name="Baldwin J."/>
            <person name="Abdouelleil A."/>
            <person name="Abdulkadir J."/>
            <person name="Abebe A."/>
            <person name="Abera B."/>
            <person name="Abreu J."/>
            <person name="Acer S.C."/>
            <person name="Aftuck L."/>
            <person name="Alexander A."/>
            <person name="An P."/>
            <person name="Anderson E."/>
            <person name="Anderson S."/>
            <person name="Arachi H."/>
            <person name="Azer M."/>
            <person name="Bachantsang P."/>
            <person name="Barry A."/>
            <person name="Bayul T."/>
            <person name="Berlin A."/>
            <person name="Bessette D."/>
            <person name="Bloom T."/>
            <person name="Blye J."/>
            <person name="Boguslavskiy L."/>
            <person name="Bonnet C."/>
            <person name="Boukhgalter B."/>
            <person name="Bourzgui I."/>
            <person name="Brown A."/>
            <person name="Cahill P."/>
            <person name="Channer S."/>
            <person name="Cheshatsang Y."/>
            <person name="Chuda L."/>
            <person name="Citroen M."/>
            <person name="Collymore A."/>
            <person name="Cooke P."/>
            <person name="Costello M."/>
            <person name="D'Aco K."/>
            <person name="Daza R."/>
            <person name="De Haan G."/>
            <person name="DeGray S."/>
            <person name="DeMaso C."/>
            <person name="Dhargay N."/>
            <person name="Dooley K."/>
            <person name="Dooley E."/>
            <person name="Doricent M."/>
            <person name="Dorje P."/>
            <person name="Dorjee K."/>
            <person name="Dupes A."/>
            <person name="Elong R."/>
            <person name="Falk J."/>
            <person name="Farina A."/>
            <person name="Faro S."/>
            <person name="Ferguson D."/>
            <person name="Fisher S."/>
            <person name="Foley C.D."/>
            <person name="Franke A."/>
            <person name="Friedrich D."/>
            <person name="Gadbois L."/>
            <person name="Gearin G."/>
            <person name="Gearin C.R."/>
            <person name="Giannoukos G."/>
            <person name="Goode T."/>
            <person name="Graham J."/>
            <person name="Grandbois E."/>
            <person name="Grewal S."/>
            <person name="Gyaltsen K."/>
            <person name="Hafez N."/>
            <person name="Hagos B."/>
            <person name="Hall J."/>
            <person name="Henson C."/>
            <person name="Hollinger A."/>
            <person name="Honan T."/>
            <person name="Huard M.D."/>
            <person name="Hughes L."/>
            <person name="Hurhula B."/>
            <person name="Husby M.E."/>
            <person name="Kamat A."/>
            <person name="Kanga B."/>
            <person name="Kashin S."/>
            <person name="Khazanovich D."/>
            <person name="Kisner P."/>
            <person name="Lance K."/>
            <person name="Lara M."/>
            <person name="Lee W."/>
            <person name="Lennon N."/>
            <person name="Letendre F."/>
            <person name="LeVine R."/>
            <person name="Lipovsky A."/>
            <person name="Liu X."/>
            <person name="Liu J."/>
            <person name="Liu S."/>
            <person name="Lokyitsang T."/>
            <person name="Lokyitsang Y."/>
            <person name="Lubonja R."/>
            <person name="Lui A."/>
            <person name="MacDonald P."/>
            <person name="Magnisalis V."/>
            <person name="Maru K."/>
            <person name="Matthews C."/>
            <person name="McCusker W."/>
            <person name="McDonough S."/>
            <person name="Mehta T."/>
            <person name="Meldrim J."/>
            <person name="Meneus L."/>
            <person name="Mihai O."/>
            <person name="Mihalev A."/>
            <person name="Mihova T."/>
            <person name="Mittelman R."/>
            <person name="Mlenga V."/>
            <person name="Montmayeur A."/>
            <person name="Mulrain L."/>
            <person name="Navidi A."/>
            <person name="Naylor J."/>
            <person name="Negash T."/>
            <person name="Nguyen T."/>
            <person name="Nguyen N."/>
            <person name="Nicol R."/>
            <person name="Norbu C."/>
            <person name="Norbu N."/>
            <person name="Novod N."/>
            <person name="O'Neill B."/>
            <person name="Osman S."/>
            <person name="Markiewicz E."/>
            <person name="Oyono O.L."/>
            <person name="Patti C."/>
            <person name="Phunkhang P."/>
            <person name="Pierre F."/>
            <person name="Priest M."/>
            <person name="Raghuraman S."/>
            <person name="Rege F."/>
            <person name="Reyes R."/>
            <person name="Rise C."/>
            <person name="Rogov P."/>
            <person name="Ross K."/>
            <person name="Ryan E."/>
            <person name="Settipalli S."/>
            <person name="Shea T."/>
            <person name="Sherpa N."/>
            <person name="Shi L."/>
            <person name="Shih D."/>
            <person name="Sparrow T."/>
            <person name="Spaulding J."/>
            <person name="Stalker J."/>
            <person name="Stange-Thomann N."/>
            <person name="Stavropoulos S."/>
            <person name="Stone C."/>
            <person name="Strader C."/>
            <person name="Tesfaye S."/>
            <person name="Thomson T."/>
            <person name="Thoulutsang Y."/>
            <person name="Thoulutsang D."/>
            <person name="Topham K."/>
            <person name="Topping I."/>
            <person name="Tsamla T."/>
            <person name="Vassiliev H."/>
            <person name="Vo A."/>
            <person name="Wangchuk T."/>
            <person name="Wangdi T."/>
            <person name="Weiand M."/>
            <person name="Wilkinson J."/>
            <person name="Wilson A."/>
            <person name="Yadav S."/>
            <person name="Young G."/>
            <person name="Yu Q."/>
            <person name="Zembek L."/>
            <person name="Zhong D."/>
            <person name="Zimmer A."/>
            <person name="Zwirko Z."/>
            <person name="Jaffe D.B."/>
            <person name="Alvarez P."/>
            <person name="Brockman W."/>
            <person name="Butler J."/>
            <person name="Chin C."/>
            <person name="Gnerre S."/>
            <person name="Grabherr M."/>
            <person name="Kleber M."/>
            <person name="Mauceli E."/>
            <person name="MacCallum I."/>
        </authorList>
    </citation>
    <scope>NUCLEOTIDE SEQUENCE [LARGE SCALE GENOMIC DNA]</scope>
    <source>
        <strain evidence="3">Tucson 15081-1352.22</strain>
    </source>
</reference>